<reference evidence="2 3" key="1">
    <citation type="submission" date="2010-12" db="EMBL/GenBank/DDBJ databases">
        <authorList>
            <person name="Muzny D."/>
            <person name="Qin X."/>
            <person name="Deng J."/>
            <person name="Jiang H."/>
            <person name="Liu Y."/>
            <person name="Qu J."/>
            <person name="Song X.-Z."/>
            <person name="Zhang L."/>
            <person name="Thornton R."/>
            <person name="Coyle M."/>
            <person name="Francisco L."/>
            <person name="Jackson L."/>
            <person name="Javaid M."/>
            <person name="Korchina V."/>
            <person name="Kovar C."/>
            <person name="Mata R."/>
            <person name="Mathew T."/>
            <person name="Ngo R."/>
            <person name="Nguyen L."/>
            <person name="Nguyen N."/>
            <person name="Okwuonu G."/>
            <person name="Ongeri F."/>
            <person name="Pham C."/>
            <person name="Simmons D."/>
            <person name="Wilczek-Boney K."/>
            <person name="Hale W."/>
            <person name="Jakkamsetti A."/>
            <person name="Pham P."/>
            <person name="Ruth R."/>
            <person name="San Lucas F."/>
            <person name="Warren J."/>
            <person name="Zhang J."/>
            <person name="Zhao Z."/>
            <person name="Zhou C."/>
            <person name="Zhu D."/>
            <person name="Lee S."/>
            <person name="Bess C."/>
            <person name="Blankenburg K."/>
            <person name="Forbes L."/>
            <person name="Fu Q."/>
            <person name="Gubbala S."/>
            <person name="Hirani K."/>
            <person name="Jayaseelan J.C."/>
            <person name="Lara F."/>
            <person name="Munidasa M."/>
            <person name="Palculict T."/>
            <person name="Patil S."/>
            <person name="Pu L.-L."/>
            <person name="Saada N."/>
            <person name="Tang L."/>
            <person name="Weissenberger G."/>
            <person name="Zhu Y."/>
            <person name="Hemphill L."/>
            <person name="Shang Y."/>
            <person name="Youmans B."/>
            <person name="Ayvaz T."/>
            <person name="Ross M."/>
            <person name="Santibanez J."/>
            <person name="Aqrawi P."/>
            <person name="Gross S."/>
            <person name="Joshi V."/>
            <person name="Fowler G."/>
            <person name="Nazareth L."/>
            <person name="Reid J."/>
            <person name="Worley K."/>
            <person name="Petrosino J."/>
            <person name="Highlander S."/>
            <person name="Gibbs R."/>
        </authorList>
    </citation>
    <scope>NUCLEOTIDE SEQUENCE [LARGE SCALE GENOMIC DNA]</scope>
    <source>
        <strain evidence="2 3">ATCC 51599</strain>
    </source>
</reference>
<protein>
    <submittedName>
        <fullName evidence="2">Uncharacterized protein</fullName>
    </submittedName>
</protein>
<feature type="non-terminal residue" evidence="2">
    <location>
        <position position="127"/>
    </location>
</feature>
<feature type="region of interest" description="Disordered" evidence="1">
    <location>
        <begin position="90"/>
        <end position="127"/>
    </location>
</feature>
<name>E7RY31_9BURK</name>
<accession>E7RY31</accession>
<evidence type="ECO:0000313" key="2">
    <source>
        <dbReference type="EMBL" id="EFV94671.1"/>
    </source>
</evidence>
<gene>
    <name evidence="2" type="ORF">HMPREF0551_1418</name>
</gene>
<comment type="caution">
    <text evidence="2">The sequence shown here is derived from an EMBL/GenBank/DDBJ whole genome shotgun (WGS) entry which is preliminary data.</text>
</comment>
<dbReference type="HOGENOM" id="CLU_1986250_0_0_4"/>
<sequence length="127" mass="14189">MIFWAYGKRGNCRCHSHVVSRIIPFASGAEHGWRRCKPQTSVFTLTANEPDRERTGRRRRSGGADQTEKRDRTGLEPGWFGWFGRVATRRPHATRGARKGKGPGDYPGPGFLVEPAGIEPASESLLR</sequence>
<evidence type="ECO:0000256" key="1">
    <source>
        <dbReference type="SAM" id="MobiDB-lite"/>
    </source>
</evidence>
<feature type="region of interest" description="Disordered" evidence="1">
    <location>
        <begin position="45"/>
        <end position="76"/>
    </location>
</feature>
<proteinExistence type="predicted"/>
<organism evidence="2 3">
    <name type="scientific">Lautropia mirabilis ATCC 51599</name>
    <dbReference type="NCBI Taxonomy" id="887898"/>
    <lineage>
        <taxon>Bacteria</taxon>
        <taxon>Pseudomonadati</taxon>
        <taxon>Pseudomonadota</taxon>
        <taxon>Betaproteobacteria</taxon>
        <taxon>Burkholderiales</taxon>
        <taxon>Burkholderiaceae</taxon>
        <taxon>Lautropia</taxon>
    </lineage>
</organism>
<dbReference type="AlphaFoldDB" id="E7RY31"/>
<feature type="compositionally biased region" description="Basic residues" evidence="1">
    <location>
        <begin position="90"/>
        <end position="101"/>
    </location>
</feature>
<dbReference type="Proteomes" id="UP000011021">
    <property type="component" value="Unassembled WGS sequence"/>
</dbReference>
<keyword evidence="3" id="KW-1185">Reference proteome</keyword>
<dbReference type="EMBL" id="AEQP01000010">
    <property type="protein sequence ID" value="EFV94671.1"/>
    <property type="molecule type" value="Genomic_DNA"/>
</dbReference>
<evidence type="ECO:0000313" key="3">
    <source>
        <dbReference type="Proteomes" id="UP000011021"/>
    </source>
</evidence>